<dbReference type="PANTHER" id="PTHR42941:SF1">
    <property type="entry name" value="SLL1037 PROTEIN"/>
    <property type="match status" value="1"/>
</dbReference>
<proteinExistence type="predicted"/>
<accession>A0ABV7L1X3</accession>
<dbReference type="InterPro" id="IPR011852">
    <property type="entry name" value="TRAP_TAXI"/>
</dbReference>
<dbReference type="SUPFAM" id="SSF53850">
    <property type="entry name" value="Periplasmic binding protein-like II"/>
    <property type="match status" value="1"/>
</dbReference>
<organism evidence="2 3">
    <name type="scientific">Marinibaculum pumilum</name>
    <dbReference type="NCBI Taxonomy" id="1766165"/>
    <lineage>
        <taxon>Bacteria</taxon>
        <taxon>Pseudomonadati</taxon>
        <taxon>Pseudomonadota</taxon>
        <taxon>Alphaproteobacteria</taxon>
        <taxon>Rhodospirillales</taxon>
        <taxon>Rhodospirillaceae</taxon>
        <taxon>Marinibaculum</taxon>
    </lineage>
</organism>
<reference evidence="3" key="1">
    <citation type="journal article" date="2019" name="Int. J. Syst. Evol. Microbiol.">
        <title>The Global Catalogue of Microorganisms (GCM) 10K type strain sequencing project: providing services to taxonomists for standard genome sequencing and annotation.</title>
        <authorList>
            <consortium name="The Broad Institute Genomics Platform"/>
            <consortium name="The Broad Institute Genome Sequencing Center for Infectious Disease"/>
            <person name="Wu L."/>
            <person name="Ma J."/>
        </authorList>
    </citation>
    <scope>NUCLEOTIDE SEQUENCE [LARGE SCALE GENOMIC DNA]</scope>
    <source>
        <strain evidence="3">KCTC 42964</strain>
    </source>
</reference>
<keyword evidence="1" id="KW-0732">Signal</keyword>
<dbReference type="Proteomes" id="UP001595528">
    <property type="component" value="Unassembled WGS sequence"/>
</dbReference>
<comment type="caution">
    <text evidence="2">The sequence shown here is derived from an EMBL/GenBank/DDBJ whole genome shotgun (WGS) entry which is preliminary data.</text>
</comment>
<dbReference type="Gene3D" id="3.40.190.10">
    <property type="entry name" value="Periplasmic binding protein-like II"/>
    <property type="match status" value="2"/>
</dbReference>
<evidence type="ECO:0000313" key="3">
    <source>
        <dbReference type="Proteomes" id="UP001595528"/>
    </source>
</evidence>
<dbReference type="EMBL" id="JBHRTR010000028">
    <property type="protein sequence ID" value="MFC3228351.1"/>
    <property type="molecule type" value="Genomic_DNA"/>
</dbReference>
<sequence length="345" mass="36888">MKPFRIAALAAIAGLSLAAASPLTPASADDLKMATIAPGSSAYLTMSTMATIVNAGQDKHQITVDATGAATKHQVELAEGKLDLCMTSPTIFNFMQNQKAMYQKLDKAPELSKNLALVFWFPYGAYHVVTYADSGIESLDDLRGKKVFLGPPGGGAWNASKQWIEAQTGMTPGEDYENFKASWSSAFQAFQDRQVDAYIVGGIPPFPQIEQLAATSKLRLIGPTKAEFDAQDAAKKKPTMIRGRLADVIPGGIYGANVAPAEDIVTLGSIVGVATRADMDEQTVYDITKAFWEGAAKLRSSTPWLDNVTLDYAVRDGGMPLHPGAARYYKEAGVAIPEGSMPAMN</sequence>
<feature type="signal peptide" evidence="1">
    <location>
        <begin position="1"/>
        <end position="28"/>
    </location>
</feature>
<protein>
    <submittedName>
        <fullName evidence="2">TAXI family TRAP transporter solute-binding subunit</fullName>
    </submittedName>
</protein>
<dbReference type="RefSeq" id="WP_379901380.1">
    <property type="nucleotide sequence ID" value="NZ_JBHRTR010000028.1"/>
</dbReference>
<feature type="chain" id="PRO_5045219414" evidence="1">
    <location>
        <begin position="29"/>
        <end position="345"/>
    </location>
</feature>
<evidence type="ECO:0000313" key="2">
    <source>
        <dbReference type="EMBL" id="MFC3228351.1"/>
    </source>
</evidence>
<name>A0ABV7L1X3_9PROT</name>
<dbReference type="Pfam" id="PF16868">
    <property type="entry name" value="NMT1_3"/>
    <property type="match status" value="1"/>
</dbReference>
<evidence type="ECO:0000256" key="1">
    <source>
        <dbReference type="SAM" id="SignalP"/>
    </source>
</evidence>
<dbReference type="PANTHER" id="PTHR42941">
    <property type="entry name" value="SLL1037 PROTEIN"/>
    <property type="match status" value="1"/>
</dbReference>
<gene>
    <name evidence="2" type="ORF">ACFOGJ_14000</name>
</gene>
<keyword evidence="3" id="KW-1185">Reference proteome</keyword>
<dbReference type="NCBIfam" id="TIGR02122">
    <property type="entry name" value="TRAP_TAXI"/>
    <property type="match status" value="1"/>
</dbReference>